<comment type="subcellular location">
    <subcellularLocation>
        <location evidence="2">Cytoplasm</location>
    </subcellularLocation>
</comment>
<dbReference type="Pfam" id="PF01584">
    <property type="entry name" value="CheW"/>
    <property type="match status" value="1"/>
</dbReference>
<dbReference type="PANTHER" id="PTHR43395">
    <property type="entry name" value="SENSOR HISTIDINE KINASE CHEA"/>
    <property type="match status" value="1"/>
</dbReference>
<evidence type="ECO:0000256" key="7">
    <source>
        <dbReference type="ARBA" id="ARBA00022553"/>
    </source>
</evidence>
<evidence type="ECO:0000313" key="19">
    <source>
        <dbReference type="EMBL" id="CUQ16173.1"/>
    </source>
</evidence>
<dbReference type="InterPro" id="IPR002545">
    <property type="entry name" value="CheW-lke_dom"/>
</dbReference>
<dbReference type="Gene3D" id="3.30.70.1110">
    <property type="entry name" value="Histidine kinase CheA-like, P2 response regulator-binding domain"/>
    <property type="match status" value="1"/>
</dbReference>
<evidence type="ECO:0000256" key="12">
    <source>
        <dbReference type="ARBA" id="ARBA00023012"/>
    </source>
</evidence>
<dbReference type="SMART" id="SM01231">
    <property type="entry name" value="H-kinase_dim"/>
    <property type="match status" value="1"/>
</dbReference>
<evidence type="ECO:0000256" key="14">
    <source>
        <dbReference type="PROSITE-ProRule" id="PRU00110"/>
    </source>
</evidence>
<dbReference type="GeneID" id="72465008"/>
<keyword evidence="7 14" id="KW-0597">Phosphoprotein</keyword>
<keyword evidence="8 19" id="KW-0808">Transferase</keyword>
<dbReference type="Proteomes" id="UP000196386">
    <property type="component" value="Unassembled WGS sequence"/>
</dbReference>
<evidence type="ECO:0000256" key="8">
    <source>
        <dbReference type="ARBA" id="ARBA00022679"/>
    </source>
</evidence>
<dbReference type="InterPro" id="IPR036641">
    <property type="entry name" value="HPT_dom_sf"/>
</dbReference>
<dbReference type="InterPro" id="IPR010808">
    <property type="entry name" value="CheA_P2-bd"/>
</dbReference>
<evidence type="ECO:0000256" key="5">
    <source>
        <dbReference type="ARBA" id="ARBA00022490"/>
    </source>
</evidence>
<dbReference type="InterPro" id="IPR004358">
    <property type="entry name" value="Sig_transdc_His_kin-like_C"/>
</dbReference>
<evidence type="ECO:0000256" key="10">
    <source>
        <dbReference type="ARBA" id="ARBA00022777"/>
    </source>
</evidence>
<dbReference type="SMART" id="SM00073">
    <property type="entry name" value="HPT"/>
    <property type="match status" value="1"/>
</dbReference>
<reference evidence="21 24" key="4">
    <citation type="submission" date="2018-08" db="EMBL/GenBank/DDBJ databases">
        <title>A genome reference for cultivated species of the human gut microbiota.</title>
        <authorList>
            <person name="Zou Y."/>
            <person name="Xue W."/>
            <person name="Luo G."/>
        </authorList>
    </citation>
    <scope>NUCLEOTIDE SEQUENCE [LARGE SCALE GENOMIC DNA]</scope>
    <source>
        <strain evidence="21 24">TF05-12AC</strain>
    </source>
</reference>
<evidence type="ECO:0000256" key="15">
    <source>
        <dbReference type="SAM" id="MobiDB-lite"/>
    </source>
</evidence>
<dbReference type="GO" id="GO:0005524">
    <property type="term" value="F:ATP binding"/>
    <property type="evidence" value="ECO:0007669"/>
    <property type="project" value="UniProtKB-KW"/>
</dbReference>
<evidence type="ECO:0000256" key="11">
    <source>
        <dbReference type="ARBA" id="ARBA00022840"/>
    </source>
</evidence>
<evidence type="ECO:0000259" key="17">
    <source>
        <dbReference type="PROSITE" id="PS50851"/>
    </source>
</evidence>
<keyword evidence="9" id="KW-0547">Nucleotide-binding</keyword>
<dbReference type="SUPFAM" id="SSF55874">
    <property type="entry name" value="ATPase domain of HSP90 chaperone/DNA topoisomerase II/histidine kinase"/>
    <property type="match status" value="1"/>
</dbReference>
<dbReference type="PROSITE" id="PS50894">
    <property type="entry name" value="HPT"/>
    <property type="match status" value="1"/>
</dbReference>
<dbReference type="CDD" id="cd00088">
    <property type="entry name" value="HPT"/>
    <property type="match status" value="1"/>
</dbReference>
<dbReference type="RefSeq" id="WP_006874891.1">
    <property type="nucleotide sequence ID" value="NZ_CABIWA010000025.1"/>
</dbReference>
<evidence type="ECO:0000313" key="21">
    <source>
        <dbReference type="EMBL" id="RGE70226.1"/>
    </source>
</evidence>
<dbReference type="Pfam" id="PF07194">
    <property type="entry name" value="P2"/>
    <property type="match status" value="1"/>
</dbReference>
<sequence length="690" mass="75361">MAIDPSMEPMLDVFIYETTTLLDQLDEILLDAEKSKSFSEDNINEIFRIMHTIKGSAAMMDLNGISTLAHSVEDVFFIIREDPARMASISEAIFDLVFQASDFLKDEVECVQNTHEANKDPSAIIAELEKMAAIMKGEAPAPTAAGVPAASAAAEAAPAAQAPAAEQAGEICRIRIFFDDDCQMENIRAFMLVSQLKDLCADLTTIPANPENDASCCTEIIKNGFEMIFKPLVPMSEIFQVIESSVNVKNYTVLHDEPEPQSPAPAAAAKPAAAPAKPAVSASSAPKPSDALPKTKQSLVSVNQAKLDQLMDLVGELVTTESMVVSNPDLKGLRLDNFNKSTRELHKLTDELQDVVMSIRMVPLSGVFQKMNRIVRDMSKKLDKQVELVTEGGDTEVDKTINEAIGDPFMHMIRNSMDHGIEPIEERRAKGKPDIGRITMIAKNIGSEIVITIADDGAGLNPEVLLRKARENGLLTKPESEYTEKEIFGLIMLPGFSTNKEVTEFSGRGVGMDVVRKNIEKVGGTLSIDSERDKGTTFIIKIPLTLAIVDGMELEIGSTIYTLPIASITQSFKIYDNSQILHNTDGTEMIMLRGECFPLIRLHRLFDVETQITELGDGIVILIENGTSAACLFADKLLGEQQVVVKPFPTFLNKYAIKQIGLSGCTILGDGSISLILDANALLNLNKERR</sequence>
<keyword evidence="10 20" id="KW-0418">Kinase</keyword>
<dbReference type="SMART" id="SM00387">
    <property type="entry name" value="HATPase_c"/>
    <property type="match status" value="1"/>
</dbReference>
<dbReference type="Gene3D" id="1.10.287.560">
    <property type="entry name" value="Histidine kinase CheA-like, homodimeric domain"/>
    <property type="match status" value="1"/>
</dbReference>
<dbReference type="PROSITE" id="PS50851">
    <property type="entry name" value="CHEW"/>
    <property type="match status" value="1"/>
</dbReference>
<dbReference type="SUPFAM" id="SSF55052">
    <property type="entry name" value="CheY-binding domain of CheA"/>
    <property type="match status" value="1"/>
</dbReference>
<evidence type="ECO:0000256" key="3">
    <source>
        <dbReference type="ARBA" id="ARBA00012438"/>
    </source>
</evidence>
<dbReference type="SUPFAM" id="SSF50341">
    <property type="entry name" value="CheW-like"/>
    <property type="match status" value="1"/>
</dbReference>
<dbReference type="Pfam" id="PF02518">
    <property type="entry name" value="HATPase_c"/>
    <property type="match status" value="1"/>
</dbReference>
<dbReference type="SMART" id="SM00260">
    <property type="entry name" value="CheW"/>
    <property type="match status" value="1"/>
</dbReference>
<dbReference type="InterPro" id="IPR036097">
    <property type="entry name" value="HisK_dim/P_sf"/>
</dbReference>
<dbReference type="InterPro" id="IPR051315">
    <property type="entry name" value="Bact_Chemotaxis_CheA"/>
</dbReference>
<dbReference type="PRINTS" id="PR00344">
    <property type="entry name" value="BCTRLSENSOR"/>
</dbReference>
<evidence type="ECO:0000313" key="24">
    <source>
        <dbReference type="Proteomes" id="UP000260828"/>
    </source>
</evidence>
<dbReference type="PANTHER" id="PTHR43395:SF10">
    <property type="entry name" value="CHEMOTAXIS PROTEIN CHEA"/>
    <property type="match status" value="1"/>
</dbReference>
<name>A0A174U1E0_9FIRM</name>
<keyword evidence="12" id="KW-0902">Two-component regulatory system</keyword>
<keyword evidence="6" id="KW-0145">Chemotaxis</keyword>
<dbReference type="Proteomes" id="UP000260828">
    <property type="component" value="Unassembled WGS sequence"/>
</dbReference>
<dbReference type="InterPro" id="IPR003594">
    <property type="entry name" value="HATPase_dom"/>
</dbReference>
<comment type="function">
    <text evidence="13">Involved in the transmission of sensory signals from the chemoreceptors to the flagellar motors. CheA is autophosphorylated; it can transfer its phosphate group to either CheB or CheY.</text>
</comment>
<dbReference type="Proteomes" id="UP000095765">
    <property type="component" value="Unassembled WGS sequence"/>
</dbReference>
<dbReference type="Pfam" id="PF02895">
    <property type="entry name" value="H-kinase_dim"/>
    <property type="match status" value="1"/>
</dbReference>
<dbReference type="Gene3D" id="3.30.565.10">
    <property type="entry name" value="Histidine kinase-like ATPase, C-terminal domain"/>
    <property type="match status" value="1"/>
</dbReference>
<feature type="domain" description="Histidine kinase" evidence="16">
    <location>
        <begin position="341"/>
        <end position="546"/>
    </location>
</feature>
<feature type="region of interest" description="Disordered" evidence="15">
    <location>
        <begin position="256"/>
        <end position="297"/>
    </location>
</feature>
<dbReference type="Gene3D" id="2.30.30.40">
    <property type="entry name" value="SH3 Domains"/>
    <property type="match status" value="1"/>
</dbReference>
<dbReference type="EMBL" id="CZBE01000031">
    <property type="protein sequence ID" value="CUQ16173.1"/>
    <property type="molecule type" value="Genomic_DNA"/>
</dbReference>
<dbReference type="CDD" id="cd16916">
    <property type="entry name" value="HATPase_CheA-like"/>
    <property type="match status" value="1"/>
</dbReference>
<dbReference type="InterPro" id="IPR005467">
    <property type="entry name" value="His_kinase_dom"/>
</dbReference>
<evidence type="ECO:0000259" key="16">
    <source>
        <dbReference type="PROSITE" id="PS50109"/>
    </source>
</evidence>
<organism evidence="19 22">
    <name type="scientific">Anaerotruncus colihominis</name>
    <dbReference type="NCBI Taxonomy" id="169435"/>
    <lineage>
        <taxon>Bacteria</taxon>
        <taxon>Bacillati</taxon>
        <taxon>Bacillota</taxon>
        <taxon>Clostridia</taxon>
        <taxon>Eubacteriales</taxon>
        <taxon>Oscillospiraceae</taxon>
        <taxon>Anaerotruncus</taxon>
    </lineage>
</organism>
<keyword evidence="11" id="KW-0067">ATP-binding</keyword>
<comment type="catalytic activity">
    <reaction evidence="1">
        <text>ATP + protein L-histidine = ADP + protein N-phospho-L-histidine.</text>
        <dbReference type="EC" id="2.7.13.3"/>
    </reaction>
</comment>
<keyword evidence="5" id="KW-0963">Cytoplasm</keyword>
<evidence type="ECO:0000259" key="18">
    <source>
        <dbReference type="PROSITE" id="PS50894"/>
    </source>
</evidence>
<dbReference type="EMBL" id="QVME01000001">
    <property type="protein sequence ID" value="RGE70226.1"/>
    <property type="molecule type" value="Genomic_DNA"/>
</dbReference>
<dbReference type="FunFam" id="3.30.565.10:FF:000016">
    <property type="entry name" value="Chemotaxis protein CheA, putative"/>
    <property type="match status" value="1"/>
</dbReference>
<dbReference type="GO" id="GO:0000155">
    <property type="term" value="F:phosphorelay sensor kinase activity"/>
    <property type="evidence" value="ECO:0007669"/>
    <property type="project" value="InterPro"/>
</dbReference>
<dbReference type="SUPFAM" id="SSF47384">
    <property type="entry name" value="Homodimeric domain of signal transducing histidine kinase"/>
    <property type="match status" value="1"/>
</dbReference>
<gene>
    <name evidence="19" type="primary">cheA</name>
    <name evidence="20" type="ORF">B5F11_04880</name>
    <name evidence="21" type="ORF">DXC40_04025</name>
    <name evidence="19" type="ORF">ERS852551_03375</name>
</gene>
<dbReference type="InterPro" id="IPR035891">
    <property type="entry name" value="CheY-binding_CheA"/>
</dbReference>
<evidence type="ECO:0000256" key="9">
    <source>
        <dbReference type="ARBA" id="ARBA00022741"/>
    </source>
</evidence>
<proteinExistence type="predicted"/>
<dbReference type="PROSITE" id="PS50109">
    <property type="entry name" value="HIS_KIN"/>
    <property type="match status" value="1"/>
</dbReference>
<dbReference type="InterPro" id="IPR036890">
    <property type="entry name" value="HATPase_C_sf"/>
</dbReference>
<feature type="domain" description="CheW-like" evidence="17">
    <location>
        <begin position="548"/>
        <end position="688"/>
    </location>
</feature>
<dbReference type="AlphaFoldDB" id="A0A174U1E0"/>
<reference evidence="20" key="3">
    <citation type="journal article" date="2018" name="BMC Genomics">
        <title>Whole genome sequencing and function prediction of 133 gut anaerobes isolated from chicken caecum in pure cultures.</title>
        <authorList>
            <person name="Medvecky M."/>
            <person name="Cejkova D."/>
            <person name="Polansky O."/>
            <person name="Karasova D."/>
            <person name="Kubasova T."/>
            <person name="Cizek A."/>
            <person name="Rychlik I."/>
        </authorList>
    </citation>
    <scope>NUCLEOTIDE SEQUENCE</scope>
    <source>
        <strain evidence="20">An175</strain>
    </source>
</reference>
<dbReference type="EMBL" id="NFKP01000004">
    <property type="protein sequence ID" value="OUP70344.1"/>
    <property type="molecule type" value="Genomic_DNA"/>
</dbReference>
<reference evidence="23" key="2">
    <citation type="submission" date="2017-04" db="EMBL/GenBank/DDBJ databases">
        <title>Function of individual gut microbiota members based on whole genome sequencing of pure cultures obtained from chicken caecum.</title>
        <authorList>
            <person name="Medvecky M."/>
            <person name="Cejkova D."/>
            <person name="Polansky O."/>
            <person name="Karasova D."/>
            <person name="Kubasova T."/>
            <person name="Cizek A."/>
            <person name="Rychlik I."/>
        </authorList>
    </citation>
    <scope>NUCLEOTIDE SEQUENCE [LARGE SCALE GENOMIC DNA]</scope>
    <source>
        <strain evidence="23">An175</strain>
    </source>
</reference>
<dbReference type="GO" id="GO:0006935">
    <property type="term" value="P:chemotaxis"/>
    <property type="evidence" value="ECO:0007669"/>
    <property type="project" value="UniProtKB-KW"/>
</dbReference>
<dbReference type="GO" id="GO:0005737">
    <property type="term" value="C:cytoplasm"/>
    <property type="evidence" value="ECO:0007669"/>
    <property type="project" value="UniProtKB-SubCell"/>
</dbReference>
<evidence type="ECO:0000256" key="6">
    <source>
        <dbReference type="ARBA" id="ARBA00022500"/>
    </source>
</evidence>
<accession>A0A174U1E0</accession>
<evidence type="ECO:0000313" key="20">
    <source>
        <dbReference type="EMBL" id="OUP70344.1"/>
    </source>
</evidence>
<dbReference type="InterPro" id="IPR036061">
    <property type="entry name" value="CheW-like_dom_sf"/>
</dbReference>
<evidence type="ECO:0000313" key="22">
    <source>
        <dbReference type="Proteomes" id="UP000095765"/>
    </source>
</evidence>
<evidence type="ECO:0000313" key="23">
    <source>
        <dbReference type="Proteomes" id="UP000196386"/>
    </source>
</evidence>
<dbReference type="EC" id="2.7.13.3" evidence="3"/>
<dbReference type="InterPro" id="IPR037006">
    <property type="entry name" value="CheA-like_homodim_sf"/>
</dbReference>
<feature type="domain" description="HPt" evidence="18">
    <location>
        <begin position="3"/>
        <end position="111"/>
    </location>
</feature>
<feature type="modified residue" description="Phosphohistidine" evidence="14">
    <location>
        <position position="51"/>
    </location>
</feature>
<feature type="compositionally biased region" description="Low complexity" evidence="15">
    <location>
        <begin position="264"/>
        <end position="294"/>
    </location>
</feature>
<dbReference type="InterPro" id="IPR004105">
    <property type="entry name" value="CheA-like_dim"/>
</dbReference>
<dbReference type="InterPro" id="IPR008207">
    <property type="entry name" value="Sig_transdc_His_kin_Hpt_dom"/>
</dbReference>
<dbReference type="Pfam" id="PF01627">
    <property type="entry name" value="Hpt"/>
    <property type="match status" value="1"/>
</dbReference>
<evidence type="ECO:0000256" key="13">
    <source>
        <dbReference type="ARBA" id="ARBA00035100"/>
    </source>
</evidence>
<dbReference type="OrthoDB" id="9803176at2"/>
<evidence type="ECO:0000256" key="4">
    <source>
        <dbReference type="ARBA" id="ARBA00021495"/>
    </source>
</evidence>
<protein>
    <recommendedName>
        <fullName evidence="4">Chemotaxis protein CheA</fullName>
        <ecNumber evidence="3">2.7.13.3</ecNumber>
    </recommendedName>
</protein>
<evidence type="ECO:0000256" key="1">
    <source>
        <dbReference type="ARBA" id="ARBA00000085"/>
    </source>
</evidence>
<dbReference type="SUPFAM" id="SSF47226">
    <property type="entry name" value="Histidine-containing phosphotransfer domain, HPT domain"/>
    <property type="match status" value="1"/>
</dbReference>
<dbReference type="InterPro" id="IPR037052">
    <property type="entry name" value="CheA-like_P2_sf"/>
</dbReference>
<evidence type="ECO:0000256" key="2">
    <source>
        <dbReference type="ARBA" id="ARBA00004496"/>
    </source>
</evidence>
<dbReference type="Gene3D" id="1.20.120.160">
    <property type="entry name" value="HPT domain"/>
    <property type="match status" value="1"/>
</dbReference>
<reference evidence="19 22" key="1">
    <citation type="submission" date="2015-09" db="EMBL/GenBank/DDBJ databases">
        <authorList>
            <consortium name="Pathogen Informatics"/>
        </authorList>
    </citation>
    <scope>NUCLEOTIDE SEQUENCE [LARGE SCALE GENOMIC DNA]</scope>
    <source>
        <strain evidence="19 22">2789STDY5834939</strain>
    </source>
</reference>